<evidence type="ECO:0000313" key="2">
    <source>
        <dbReference type="EMBL" id="KAF5192500.1"/>
    </source>
</evidence>
<feature type="domain" description="KIB1-4 beta-propeller" evidence="1">
    <location>
        <begin position="86"/>
        <end position="312"/>
    </location>
</feature>
<dbReference type="InterPro" id="IPR011047">
    <property type="entry name" value="Quinoprotein_ADH-like_sf"/>
</dbReference>
<sequence length="313" mass="35739">MRQGNQEYGWKDLPVDLLELIVPFLFLGDCIRFRLTCKSWISITPPLRSNCVFNKFESEPQQLVPWLMSFPKTNQGICKLCHPIYGDTYSMNLSELEGAVIRNAKYGWLLMSQGTSYFFFNPITMEVIKLPDDVREYNFIGMSFSSPPTSSDFVVFGFLGSATVVYRKGEENWSFDFVNDSHWEFMNSPCNPIFYDGVFYCLGKNGRLGLFNTKAENEESEWRIVESAVFSISLDSDTTKSNESFIVEYDGEILSVFVGRQGQQISIFKLDQSNMKWDKVESLGDKVLFLSATASMLLPAAGLKGIENRIYFP</sequence>
<keyword evidence="3" id="KW-1185">Reference proteome</keyword>
<name>A0A7J6W7K2_THATH</name>
<dbReference type="SUPFAM" id="SSF81383">
    <property type="entry name" value="F-box domain"/>
    <property type="match status" value="1"/>
</dbReference>
<dbReference type="OrthoDB" id="1863935at2759"/>
<dbReference type="InterPro" id="IPR015943">
    <property type="entry name" value="WD40/YVTN_repeat-like_dom_sf"/>
</dbReference>
<dbReference type="SUPFAM" id="SSF50998">
    <property type="entry name" value="Quinoprotein alcohol dehydrogenase-like"/>
    <property type="match status" value="1"/>
</dbReference>
<dbReference type="PANTHER" id="PTHR33127">
    <property type="entry name" value="TRANSMEMBRANE PROTEIN"/>
    <property type="match status" value="1"/>
</dbReference>
<dbReference type="InterPro" id="IPR005174">
    <property type="entry name" value="KIB1-4_b-propeller"/>
</dbReference>
<dbReference type="EMBL" id="JABWDY010021255">
    <property type="protein sequence ID" value="KAF5192500.1"/>
    <property type="molecule type" value="Genomic_DNA"/>
</dbReference>
<dbReference type="Proteomes" id="UP000554482">
    <property type="component" value="Unassembled WGS sequence"/>
</dbReference>
<dbReference type="PANTHER" id="PTHR33127:SF5">
    <property type="entry name" value="TRANSMEMBRANE PROTEIN"/>
    <property type="match status" value="1"/>
</dbReference>
<comment type="caution">
    <text evidence="2">The sequence shown here is derived from an EMBL/GenBank/DDBJ whole genome shotgun (WGS) entry which is preliminary data.</text>
</comment>
<evidence type="ECO:0000313" key="3">
    <source>
        <dbReference type="Proteomes" id="UP000554482"/>
    </source>
</evidence>
<dbReference type="CDD" id="cd09917">
    <property type="entry name" value="F-box_SF"/>
    <property type="match status" value="1"/>
</dbReference>
<protein>
    <submittedName>
        <fullName evidence="2">F-box family protein</fullName>
    </submittedName>
</protein>
<organism evidence="2 3">
    <name type="scientific">Thalictrum thalictroides</name>
    <name type="common">Rue-anemone</name>
    <name type="synonym">Anemone thalictroides</name>
    <dbReference type="NCBI Taxonomy" id="46969"/>
    <lineage>
        <taxon>Eukaryota</taxon>
        <taxon>Viridiplantae</taxon>
        <taxon>Streptophyta</taxon>
        <taxon>Embryophyta</taxon>
        <taxon>Tracheophyta</taxon>
        <taxon>Spermatophyta</taxon>
        <taxon>Magnoliopsida</taxon>
        <taxon>Ranunculales</taxon>
        <taxon>Ranunculaceae</taxon>
        <taxon>Thalictroideae</taxon>
        <taxon>Thalictrum</taxon>
    </lineage>
</organism>
<dbReference type="InterPro" id="IPR036047">
    <property type="entry name" value="F-box-like_dom_sf"/>
</dbReference>
<feature type="non-terminal residue" evidence="2">
    <location>
        <position position="313"/>
    </location>
</feature>
<dbReference type="AlphaFoldDB" id="A0A7J6W7K2"/>
<reference evidence="2 3" key="1">
    <citation type="submission" date="2020-06" db="EMBL/GenBank/DDBJ databases">
        <title>Transcriptomic and genomic resources for Thalictrum thalictroides and T. hernandezii: Facilitating candidate gene discovery in an emerging model plant lineage.</title>
        <authorList>
            <person name="Arias T."/>
            <person name="Riano-Pachon D.M."/>
            <person name="Di Stilio V.S."/>
        </authorList>
    </citation>
    <scope>NUCLEOTIDE SEQUENCE [LARGE SCALE GENOMIC DNA]</scope>
    <source>
        <strain evidence="3">cv. WT478/WT964</strain>
        <tissue evidence="2">Leaves</tissue>
    </source>
</reference>
<dbReference type="Pfam" id="PF03478">
    <property type="entry name" value="Beta-prop_KIB1-4"/>
    <property type="match status" value="1"/>
</dbReference>
<proteinExistence type="predicted"/>
<dbReference type="Gene3D" id="2.130.10.10">
    <property type="entry name" value="YVTN repeat-like/Quinoprotein amine dehydrogenase"/>
    <property type="match status" value="1"/>
</dbReference>
<accession>A0A7J6W7K2</accession>
<evidence type="ECO:0000259" key="1">
    <source>
        <dbReference type="Pfam" id="PF03478"/>
    </source>
</evidence>
<gene>
    <name evidence="2" type="ORF">FRX31_017913</name>
</gene>